<sequence length="84" mass="9351">MKKLKDICKKRGLNVGRNAFNVDLQVAIRACEVVNWLHATTEVENPELQDAQDGAGSSVSTRGLSQMELDINTIESYTMAELRK</sequence>
<protein>
    <submittedName>
        <fullName evidence="1">Uncharacterized protein</fullName>
    </submittedName>
</protein>
<dbReference type="EMBL" id="JANPWB010000002">
    <property type="protein sequence ID" value="KAJ1208013.1"/>
    <property type="molecule type" value="Genomic_DNA"/>
</dbReference>
<comment type="caution">
    <text evidence="1">The sequence shown here is derived from an EMBL/GenBank/DDBJ whole genome shotgun (WGS) entry which is preliminary data.</text>
</comment>
<name>A0AAV7W5W8_PLEWA</name>
<evidence type="ECO:0000313" key="2">
    <source>
        <dbReference type="Proteomes" id="UP001066276"/>
    </source>
</evidence>
<organism evidence="1 2">
    <name type="scientific">Pleurodeles waltl</name>
    <name type="common">Iberian ribbed newt</name>
    <dbReference type="NCBI Taxonomy" id="8319"/>
    <lineage>
        <taxon>Eukaryota</taxon>
        <taxon>Metazoa</taxon>
        <taxon>Chordata</taxon>
        <taxon>Craniata</taxon>
        <taxon>Vertebrata</taxon>
        <taxon>Euteleostomi</taxon>
        <taxon>Amphibia</taxon>
        <taxon>Batrachia</taxon>
        <taxon>Caudata</taxon>
        <taxon>Salamandroidea</taxon>
        <taxon>Salamandridae</taxon>
        <taxon>Pleurodelinae</taxon>
        <taxon>Pleurodeles</taxon>
    </lineage>
</organism>
<keyword evidence="2" id="KW-1185">Reference proteome</keyword>
<gene>
    <name evidence="1" type="ORF">NDU88_003403</name>
</gene>
<dbReference type="AlphaFoldDB" id="A0AAV7W5W8"/>
<accession>A0AAV7W5W8</accession>
<evidence type="ECO:0000313" key="1">
    <source>
        <dbReference type="EMBL" id="KAJ1208013.1"/>
    </source>
</evidence>
<reference evidence="1" key="1">
    <citation type="journal article" date="2022" name="bioRxiv">
        <title>Sequencing and chromosome-scale assembly of the giantPleurodeles waltlgenome.</title>
        <authorList>
            <person name="Brown T."/>
            <person name="Elewa A."/>
            <person name="Iarovenko S."/>
            <person name="Subramanian E."/>
            <person name="Araus A.J."/>
            <person name="Petzold A."/>
            <person name="Susuki M."/>
            <person name="Suzuki K.-i.T."/>
            <person name="Hayashi T."/>
            <person name="Toyoda A."/>
            <person name="Oliveira C."/>
            <person name="Osipova E."/>
            <person name="Leigh N.D."/>
            <person name="Simon A."/>
            <person name="Yun M.H."/>
        </authorList>
    </citation>
    <scope>NUCLEOTIDE SEQUENCE</scope>
    <source>
        <strain evidence="1">20211129_DDA</strain>
        <tissue evidence="1">Liver</tissue>
    </source>
</reference>
<dbReference type="Proteomes" id="UP001066276">
    <property type="component" value="Chromosome 1_2"/>
</dbReference>
<proteinExistence type="predicted"/>